<dbReference type="AlphaFoldDB" id="B3RVW6"/>
<dbReference type="GeneID" id="6752816"/>
<dbReference type="EMBL" id="DS985244">
    <property type="protein sequence ID" value="EDV25570.1"/>
    <property type="molecule type" value="Genomic_DNA"/>
</dbReference>
<evidence type="ECO:0000256" key="1">
    <source>
        <dbReference type="SAM" id="MobiDB-lite"/>
    </source>
</evidence>
<dbReference type="Proteomes" id="UP000009022">
    <property type="component" value="Unassembled WGS sequence"/>
</dbReference>
<proteinExistence type="predicted"/>
<sequence>MTTEILDDIDRKLFGYVAEWACSRRYYSILRGLQEHHGSAKFTVKTERWMAYNLWRIVSKRELDKYVDAIEILQQLHSKWPKLITFEEYRRILLEMKTKAILNLLSSCSDDLKIIDMTCKMLPRKQEDREDLSDEEAQALHKEQLLIRHNIICMISESELRKDFSEHFRNVMKDCQEKLPLEQLVEQYTDKINSELGECALIEKLCDIKGDGEAENYDQSINAIVKGPLTSVAIASESSSTATFITTPNDRKSNEVLSKRQLLTNKSASIGNSRTSSVYATFSIDDKSSTLTFEDDRLDMLQATDLTSVFMPTTENKDVVASSVTDENVACLQDLLACSSTYSEMEGSKAIGKAMITMATLSKDLSGNSKDISIVKTDVAEHVKADTTIPLNLPLKSNNNIIVKKESTSTKQPPIYIIDSSSGNSCNNDKRDTRISDSLEVIEQPITRTTTSDNRAKSTRSKRKSKSVQNEDSRADLIASNINMISKVKSRNNQHRQDSPDYENMQVVGYRMLESGSYECVLIGKDKRRCSVIFEQCNVEIAKQSF</sequence>
<organism evidence="2 3">
    <name type="scientific">Trichoplax adhaerens</name>
    <name type="common">Trichoplax reptans</name>
    <dbReference type="NCBI Taxonomy" id="10228"/>
    <lineage>
        <taxon>Eukaryota</taxon>
        <taxon>Metazoa</taxon>
        <taxon>Placozoa</taxon>
        <taxon>Uniplacotomia</taxon>
        <taxon>Trichoplacea</taxon>
        <taxon>Trichoplacidae</taxon>
        <taxon>Trichoplax</taxon>
    </lineage>
</organism>
<dbReference type="KEGG" id="tad:TRIADDRAFT_55801"/>
<dbReference type="CTD" id="6752816"/>
<feature type="compositionally biased region" description="Basic and acidic residues" evidence="1">
    <location>
        <begin position="428"/>
        <end position="437"/>
    </location>
</feature>
<gene>
    <name evidence="2" type="ORF">TRIADDRAFT_55801</name>
</gene>
<keyword evidence="3" id="KW-1185">Reference proteome</keyword>
<evidence type="ECO:0000313" key="3">
    <source>
        <dbReference type="Proteomes" id="UP000009022"/>
    </source>
</evidence>
<accession>B3RVW6</accession>
<name>B3RVW6_TRIAD</name>
<feature type="region of interest" description="Disordered" evidence="1">
    <location>
        <begin position="413"/>
        <end position="472"/>
    </location>
</feature>
<dbReference type="InParanoid" id="B3RVW6"/>
<feature type="compositionally biased region" description="Basic residues" evidence="1">
    <location>
        <begin position="457"/>
        <end position="466"/>
    </location>
</feature>
<evidence type="ECO:0000313" key="2">
    <source>
        <dbReference type="EMBL" id="EDV25570.1"/>
    </source>
</evidence>
<dbReference type="RefSeq" id="XP_002111603.1">
    <property type="nucleotide sequence ID" value="XM_002111567.1"/>
</dbReference>
<protein>
    <submittedName>
        <fullName evidence="2">Uncharacterized protein</fullName>
    </submittedName>
</protein>
<reference evidence="2 3" key="1">
    <citation type="journal article" date="2008" name="Nature">
        <title>The Trichoplax genome and the nature of placozoans.</title>
        <authorList>
            <person name="Srivastava M."/>
            <person name="Begovic E."/>
            <person name="Chapman J."/>
            <person name="Putnam N.H."/>
            <person name="Hellsten U."/>
            <person name="Kawashima T."/>
            <person name="Kuo A."/>
            <person name="Mitros T."/>
            <person name="Salamov A."/>
            <person name="Carpenter M.L."/>
            <person name="Signorovitch A.Y."/>
            <person name="Moreno M.A."/>
            <person name="Kamm K."/>
            <person name="Grimwood J."/>
            <person name="Schmutz J."/>
            <person name="Shapiro H."/>
            <person name="Grigoriev I.V."/>
            <person name="Buss L.W."/>
            <person name="Schierwater B."/>
            <person name="Dellaporta S.L."/>
            <person name="Rokhsar D.S."/>
        </authorList>
    </citation>
    <scope>NUCLEOTIDE SEQUENCE [LARGE SCALE GENOMIC DNA]</scope>
    <source>
        <strain evidence="2 3">Grell-BS-1999</strain>
    </source>
</reference>
<dbReference type="HOGENOM" id="CLU_499075_0_0_1"/>